<feature type="compositionally biased region" description="Low complexity" evidence="1">
    <location>
        <begin position="45"/>
        <end position="56"/>
    </location>
</feature>
<evidence type="ECO:0000256" key="2">
    <source>
        <dbReference type="SAM" id="Phobius"/>
    </source>
</evidence>
<keyword evidence="2" id="KW-0812">Transmembrane</keyword>
<evidence type="ECO:0000256" key="1">
    <source>
        <dbReference type="SAM" id="MobiDB-lite"/>
    </source>
</evidence>
<sequence length="336" mass="35426">MTQSATPADTPPRPGGPIPDPTRPPMPNPAPDPAPDRGLVEPLGAASRRTATPAAAWGGEVRSPSGRVAPDGTVAPVLGDDRGQPDTIPAPAIIDMSAIGESLRAGWTDFLRAPGFGLFFSAFYVAGGLMLAAVAAAAGQEWWLIPFVVGFPLIAPFAAVGLYEVSRRIEAGLPLDWRSVLGVVFAQKDRQVPSMAMVILLMFMFWVFVAHTTFALFMGLQALTNITTSPEILFQGRGLVMLGVGTVVGAGFAAVLFAMTAAGLPLILDREVDFISAIIASFQAVLGNPGVMLAWAVVIAVILFLGIAPLFLGLFVALPVLGHASWHMYRRLFPDD</sequence>
<proteinExistence type="predicted"/>
<feature type="compositionally biased region" description="Pro residues" evidence="1">
    <location>
        <begin position="9"/>
        <end position="33"/>
    </location>
</feature>
<feature type="transmembrane region" description="Helical" evidence="2">
    <location>
        <begin position="293"/>
        <end position="321"/>
    </location>
</feature>
<dbReference type="EMBL" id="FNNA01000001">
    <property type="protein sequence ID" value="SDW30730.1"/>
    <property type="molecule type" value="Genomic_DNA"/>
</dbReference>
<dbReference type="AlphaFoldDB" id="A0A1H2SGI0"/>
<feature type="transmembrane region" description="Helical" evidence="2">
    <location>
        <begin position="195"/>
        <end position="218"/>
    </location>
</feature>
<keyword evidence="4" id="KW-1185">Reference proteome</keyword>
<evidence type="ECO:0000313" key="3">
    <source>
        <dbReference type="EMBL" id="SDW30730.1"/>
    </source>
</evidence>
<keyword evidence="2" id="KW-1133">Transmembrane helix</keyword>
<dbReference type="Proteomes" id="UP000182944">
    <property type="component" value="Unassembled WGS sequence"/>
</dbReference>
<name>A0A1H2SGI0_9RHOB</name>
<feature type="transmembrane region" description="Helical" evidence="2">
    <location>
        <begin position="271"/>
        <end position="287"/>
    </location>
</feature>
<feature type="transmembrane region" description="Helical" evidence="2">
    <location>
        <begin position="238"/>
        <end position="259"/>
    </location>
</feature>
<dbReference type="InterPro" id="IPR018692">
    <property type="entry name" value="DUF2189"/>
</dbReference>
<dbReference type="RefSeq" id="WP_231572738.1">
    <property type="nucleotide sequence ID" value="NZ_FNNA01000001.1"/>
</dbReference>
<gene>
    <name evidence="3" type="ORF">SAMN05444276_101619</name>
</gene>
<organism evidence="3 4">
    <name type="scientific">Paracoccus sanguinis</name>
    <dbReference type="NCBI Taxonomy" id="1545044"/>
    <lineage>
        <taxon>Bacteria</taxon>
        <taxon>Pseudomonadati</taxon>
        <taxon>Pseudomonadota</taxon>
        <taxon>Alphaproteobacteria</taxon>
        <taxon>Rhodobacterales</taxon>
        <taxon>Paracoccaceae</taxon>
        <taxon>Paracoccus</taxon>
    </lineage>
</organism>
<protein>
    <submittedName>
        <fullName evidence="3">Uncharacterized membrane protein</fullName>
    </submittedName>
</protein>
<feature type="transmembrane region" description="Helical" evidence="2">
    <location>
        <begin position="116"/>
        <end position="137"/>
    </location>
</feature>
<feature type="region of interest" description="Disordered" evidence="1">
    <location>
        <begin position="1"/>
        <end position="82"/>
    </location>
</feature>
<dbReference type="Pfam" id="PF09955">
    <property type="entry name" value="DUF2189"/>
    <property type="match status" value="1"/>
</dbReference>
<reference evidence="4" key="1">
    <citation type="submission" date="2016-10" db="EMBL/GenBank/DDBJ databases">
        <authorList>
            <person name="Varghese N."/>
            <person name="Submissions S."/>
        </authorList>
    </citation>
    <scope>NUCLEOTIDE SEQUENCE [LARGE SCALE GENOMIC DNA]</scope>
    <source>
        <strain evidence="4">DSM 29303</strain>
    </source>
</reference>
<evidence type="ECO:0000313" key="4">
    <source>
        <dbReference type="Proteomes" id="UP000182944"/>
    </source>
</evidence>
<keyword evidence="2" id="KW-0472">Membrane</keyword>
<dbReference type="STRING" id="1545044.SAMN05444276_101619"/>
<accession>A0A1H2SGI0</accession>
<feature type="transmembrane region" description="Helical" evidence="2">
    <location>
        <begin position="143"/>
        <end position="163"/>
    </location>
</feature>